<dbReference type="Proteomes" id="UP001066276">
    <property type="component" value="Chromosome 4_1"/>
</dbReference>
<dbReference type="PANTHER" id="PTHR37984:SF15">
    <property type="entry name" value="INTEGRASE CATALYTIC DOMAIN-CONTAINING PROTEIN"/>
    <property type="match status" value="1"/>
</dbReference>
<dbReference type="EMBL" id="JANPWB010000007">
    <property type="protein sequence ID" value="KAJ1174550.1"/>
    <property type="molecule type" value="Genomic_DNA"/>
</dbReference>
<evidence type="ECO:0000313" key="3">
    <source>
        <dbReference type="Proteomes" id="UP001066276"/>
    </source>
</evidence>
<comment type="caution">
    <text evidence="2">The sequence shown here is derived from an EMBL/GenBank/DDBJ whole genome shotgun (WGS) entry which is preliminary data.</text>
</comment>
<gene>
    <name evidence="2" type="ORF">NDU88_006371</name>
</gene>
<keyword evidence="3" id="KW-1185">Reference proteome</keyword>
<dbReference type="InterPro" id="IPR054465">
    <property type="entry name" value="Integrase_p58-like_C"/>
</dbReference>
<evidence type="ECO:0000313" key="2">
    <source>
        <dbReference type="EMBL" id="KAJ1174550.1"/>
    </source>
</evidence>
<dbReference type="InterPro" id="IPR036397">
    <property type="entry name" value="RNaseH_sf"/>
</dbReference>
<organism evidence="2 3">
    <name type="scientific">Pleurodeles waltl</name>
    <name type="common">Iberian ribbed newt</name>
    <dbReference type="NCBI Taxonomy" id="8319"/>
    <lineage>
        <taxon>Eukaryota</taxon>
        <taxon>Metazoa</taxon>
        <taxon>Chordata</taxon>
        <taxon>Craniata</taxon>
        <taxon>Vertebrata</taxon>
        <taxon>Euteleostomi</taxon>
        <taxon>Amphibia</taxon>
        <taxon>Batrachia</taxon>
        <taxon>Caudata</taxon>
        <taxon>Salamandroidea</taxon>
        <taxon>Salamandridae</taxon>
        <taxon>Pleurodelinae</taxon>
        <taxon>Pleurodeles</taxon>
    </lineage>
</organism>
<dbReference type="AlphaFoldDB" id="A0AAV7TD92"/>
<dbReference type="GO" id="GO:0003676">
    <property type="term" value="F:nucleic acid binding"/>
    <property type="evidence" value="ECO:0007669"/>
    <property type="project" value="InterPro"/>
</dbReference>
<feature type="domain" description="Integrase p58-like C-terminal" evidence="1">
    <location>
        <begin position="127"/>
        <end position="161"/>
    </location>
</feature>
<name>A0AAV7TD92_PLEWA</name>
<evidence type="ECO:0000259" key="1">
    <source>
        <dbReference type="Pfam" id="PF22938"/>
    </source>
</evidence>
<dbReference type="PANTHER" id="PTHR37984">
    <property type="entry name" value="PROTEIN CBG26694"/>
    <property type="match status" value="1"/>
</dbReference>
<dbReference type="InterPro" id="IPR050951">
    <property type="entry name" value="Retrovirus_Pol_polyprotein"/>
</dbReference>
<protein>
    <recommendedName>
        <fullName evidence="1">Integrase p58-like C-terminal domain-containing protein</fullName>
    </recommendedName>
</protein>
<reference evidence="2" key="1">
    <citation type="journal article" date="2022" name="bioRxiv">
        <title>Sequencing and chromosome-scale assembly of the giantPleurodeles waltlgenome.</title>
        <authorList>
            <person name="Brown T."/>
            <person name="Elewa A."/>
            <person name="Iarovenko S."/>
            <person name="Subramanian E."/>
            <person name="Araus A.J."/>
            <person name="Petzold A."/>
            <person name="Susuki M."/>
            <person name="Suzuki K.-i.T."/>
            <person name="Hayashi T."/>
            <person name="Toyoda A."/>
            <person name="Oliveira C."/>
            <person name="Osipova E."/>
            <person name="Leigh N.D."/>
            <person name="Simon A."/>
            <person name="Yun M.H."/>
        </authorList>
    </citation>
    <scope>NUCLEOTIDE SEQUENCE</scope>
    <source>
        <strain evidence="2">20211129_DDA</strain>
        <tissue evidence="2">Liver</tissue>
    </source>
</reference>
<dbReference type="Pfam" id="PF22938">
    <property type="entry name" value="Integrase_p58_C"/>
    <property type="match status" value="1"/>
</dbReference>
<proteinExistence type="predicted"/>
<accession>A0AAV7TD92</accession>
<sequence>MVSDSGKDWDQKLPLVMYAIRTHEQSSTGHSPFELVFGRQPRNLLDMAAELWEEENNEERPILEYIHKLKTHLQTVWEDVRHQLEKAQEVQKGYYDQGTKLRVLQPNDKVLILRPTSEQKLLAKWQGPYRVVKAVTPVTYLIELNNHPKLTQIYHINLLKKWENPENDNNASARGCLISPTNPLGLELCPTPQADQQKKFQYQRVPF</sequence>
<dbReference type="Gene3D" id="3.30.420.10">
    <property type="entry name" value="Ribonuclease H-like superfamily/Ribonuclease H"/>
    <property type="match status" value="1"/>
</dbReference>